<dbReference type="Gene3D" id="3.30.70.1690">
    <property type="match status" value="1"/>
</dbReference>
<dbReference type="STRING" id="394958.BGI42_04810"/>
<dbReference type="InterPro" id="IPR000387">
    <property type="entry name" value="Tyr_Pase_dom"/>
</dbReference>
<protein>
    <submittedName>
        <fullName evidence="2">Phytase</fullName>
    </submittedName>
</protein>
<evidence type="ECO:0000259" key="1">
    <source>
        <dbReference type="PROSITE" id="PS50056"/>
    </source>
</evidence>
<dbReference type="InterPro" id="IPR016130">
    <property type="entry name" value="Tyr_Pase_AS"/>
</dbReference>
<accession>A0A1D7XIB6</accession>
<dbReference type="AlphaFoldDB" id="A0A1D7XIB6"/>
<dbReference type="InterPro" id="IPR029021">
    <property type="entry name" value="Prot-tyrosine_phosphatase-like"/>
</dbReference>
<gene>
    <name evidence="2" type="ORF">BGI42_04810</name>
</gene>
<dbReference type="Pfam" id="PF14566">
    <property type="entry name" value="PTPlike_phytase"/>
    <property type="match status" value="1"/>
</dbReference>
<dbReference type="RefSeq" id="WP_069679236.1">
    <property type="nucleotide sequence ID" value="NZ_CP017253.2"/>
</dbReference>
<dbReference type="SUPFAM" id="SSF52799">
    <property type="entry name" value="(Phosphotyrosine protein) phosphatases II"/>
    <property type="match status" value="1"/>
</dbReference>
<dbReference type="SMART" id="SM01301">
    <property type="entry name" value="PTPlike_phytase"/>
    <property type="match status" value="1"/>
</dbReference>
<proteinExistence type="predicted"/>
<evidence type="ECO:0000313" key="3">
    <source>
        <dbReference type="Proteomes" id="UP000094652"/>
    </source>
</evidence>
<reference evidence="3" key="1">
    <citation type="submission" date="2016-09" db="EMBL/GenBank/DDBJ databases">
        <title>Genomics of Clostridium taeniosporum, an organism which forms endospores with ribbon-like appendages.</title>
        <authorList>
            <person name="Walker J.R."/>
        </authorList>
    </citation>
    <scope>NUCLEOTIDE SEQUENCE [LARGE SCALE GENOMIC DNA]</scope>
    <source>
        <strain evidence="3">1/k</strain>
    </source>
</reference>
<dbReference type="Proteomes" id="UP000094652">
    <property type="component" value="Chromosome"/>
</dbReference>
<dbReference type="PROSITE" id="PS00383">
    <property type="entry name" value="TYR_PHOSPHATASE_1"/>
    <property type="match status" value="1"/>
</dbReference>
<dbReference type="KEGG" id="ctae:BGI42_04810"/>
<name>A0A1D7XIB6_9CLOT</name>
<dbReference type="EMBL" id="CP017253">
    <property type="protein sequence ID" value="AOR23081.1"/>
    <property type="molecule type" value="Genomic_DNA"/>
</dbReference>
<sequence length="308" mass="35777">MYKKAKLKFYIPMLLLITICSSFFLNFNIALAFNESNIKSNVNIIVDNFKNDKIPNNFRTTSNLTNIQKKSSLNLKGLETLNMSGSEQFSKDNLNILIESIKTKLPILIVDLRQESHGFINEYPISFSNEKNDANLGLSKNAIFFKEKRQLKSVDLNTPLTFFKNPELSITPQKILSEKQLIKSNSLNYTRVPVTDKNLPTNEIVDYFVNIVKECSKDSWLHFHCKDGFGRTTTFMCMYDMMKNYKNASADEIIKRQLALTNFNEKKIDEFSSTDTINFLNEFYTYCKDIDGNLDTKWSYWLNNSQKH</sequence>
<feature type="domain" description="Tyrosine specific protein phosphatases" evidence="1">
    <location>
        <begin position="206"/>
        <end position="257"/>
    </location>
</feature>
<keyword evidence="3" id="KW-1185">Reference proteome</keyword>
<dbReference type="Gene3D" id="3.90.190.10">
    <property type="entry name" value="Protein tyrosine phosphatase superfamily"/>
    <property type="match status" value="1"/>
</dbReference>
<evidence type="ECO:0000313" key="2">
    <source>
        <dbReference type="EMBL" id="AOR23081.1"/>
    </source>
</evidence>
<dbReference type="PROSITE" id="PS50056">
    <property type="entry name" value="TYR_PHOSPHATASE_2"/>
    <property type="match status" value="1"/>
</dbReference>
<organism evidence="2 3">
    <name type="scientific">Clostridium taeniosporum</name>
    <dbReference type="NCBI Taxonomy" id="394958"/>
    <lineage>
        <taxon>Bacteria</taxon>
        <taxon>Bacillati</taxon>
        <taxon>Bacillota</taxon>
        <taxon>Clostridia</taxon>
        <taxon>Eubacteriales</taxon>
        <taxon>Clostridiaceae</taxon>
        <taxon>Clostridium</taxon>
    </lineage>
</organism>
<dbReference type="OrthoDB" id="21920at2"/>